<accession>L9U888</accession>
<sequence>MRKCVLLTIRYSILFSAQTQGFHMSASQKDYLSYKNNLFSASRMGMREYFFENYLLSSLEKVNSSNASDVDFHVLVMCSTELPKPNKEFLVKMQEKYSEWLNVSYMKPEEVNYGKAMSSFLKCAYKESPVLCATARLDDDDVLFDDYVNVISDYLTVDNDKKVISFSSGFNLYVESDGFNVIGASEYEFSKIAIGLAYIKYYNDIDEVVEDNIYKCGNHVKIDKNYEVIDYNDKRSFVRINTELSDRMYRLDENERNNRLKIEYRKQKEKRVGLGRVRKNFDNLPI</sequence>
<dbReference type="PATRIC" id="fig|1204738.3.peg.4249"/>
<dbReference type="AlphaFoldDB" id="L9U888"/>
<organism evidence="1 2">
    <name type="scientific">Vreelandella titanicae BH1</name>
    <dbReference type="NCBI Taxonomy" id="1204738"/>
    <lineage>
        <taxon>Bacteria</taxon>
        <taxon>Pseudomonadati</taxon>
        <taxon>Pseudomonadota</taxon>
        <taxon>Gammaproteobacteria</taxon>
        <taxon>Oceanospirillales</taxon>
        <taxon>Halomonadaceae</taxon>
        <taxon>Vreelandella</taxon>
    </lineage>
</organism>
<dbReference type="InterPro" id="IPR021466">
    <property type="entry name" value="Put_rhamnosyl_transferase"/>
</dbReference>
<dbReference type="EMBL" id="AOPO01000017">
    <property type="protein sequence ID" value="ELY20463.1"/>
    <property type="molecule type" value="Genomic_DNA"/>
</dbReference>
<evidence type="ECO:0000313" key="1">
    <source>
        <dbReference type="EMBL" id="ELY20463.1"/>
    </source>
</evidence>
<proteinExistence type="predicted"/>
<evidence type="ECO:0000313" key="2">
    <source>
        <dbReference type="Proteomes" id="UP000011651"/>
    </source>
</evidence>
<protein>
    <recommendedName>
        <fullName evidence="3">Rhamnosyl transferase</fullName>
    </recommendedName>
</protein>
<name>L9U888_9GAMM</name>
<comment type="caution">
    <text evidence="1">The sequence shown here is derived from an EMBL/GenBank/DDBJ whole genome shotgun (WGS) entry which is preliminary data.</text>
</comment>
<dbReference type="Pfam" id="PF11316">
    <property type="entry name" value="Rhamno_transf"/>
    <property type="match status" value="1"/>
</dbReference>
<gene>
    <name evidence="1" type="ORF">HALTITAN_2817</name>
</gene>
<evidence type="ECO:0008006" key="3">
    <source>
        <dbReference type="Google" id="ProtNLM"/>
    </source>
</evidence>
<dbReference type="Proteomes" id="UP000011651">
    <property type="component" value="Unassembled WGS sequence"/>
</dbReference>
<reference evidence="1 2" key="1">
    <citation type="journal article" date="2013" name="Genome Announc.">
        <title>Draft Genome of the Marine Gammaproteobacterium Halomonas titanicae.</title>
        <authorList>
            <person name="Sanchez-Porro C."/>
            <person name="de la Haba R.R."/>
            <person name="Cruz-Hernandez N."/>
            <person name="Gonzalez J.M."/>
            <person name="Reyes-Guirao C."/>
            <person name="Navarro-Sampedro L."/>
            <person name="Carballo M."/>
            <person name="Ventosa A."/>
        </authorList>
    </citation>
    <scope>NUCLEOTIDE SEQUENCE [LARGE SCALE GENOMIC DNA]</scope>
    <source>
        <strain evidence="1 2">BH1</strain>
    </source>
</reference>